<evidence type="ECO:0000313" key="1">
    <source>
        <dbReference type="EMBL" id="KAJ7739540.1"/>
    </source>
</evidence>
<proteinExistence type="predicted"/>
<organism evidence="1 2">
    <name type="scientific">Mycena metata</name>
    <dbReference type="NCBI Taxonomy" id="1033252"/>
    <lineage>
        <taxon>Eukaryota</taxon>
        <taxon>Fungi</taxon>
        <taxon>Dikarya</taxon>
        <taxon>Basidiomycota</taxon>
        <taxon>Agaricomycotina</taxon>
        <taxon>Agaricomycetes</taxon>
        <taxon>Agaricomycetidae</taxon>
        <taxon>Agaricales</taxon>
        <taxon>Marasmiineae</taxon>
        <taxon>Mycenaceae</taxon>
        <taxon>Mycena</taxon>
    </lineage>
</organism>
<protein>
    <submittedName>
        <fullName evidence="1">Uncharacterized protein</fullName>
    </submittedName>
</protein>
<dbReference type="EMBL" id="JARKIB010000106">
    <property type="protein sequence ID" value="KAJ7739540.1"/>
    <property type="molecule type" value="Genomic_DNA"/>
</dbReference>
<sequence length="312" mass="35038">FLVVFFRCWEPSTIFLLARLNFRLLNVVRFYQARVWGVRRFLSKWFTRPLSALNALDAGPAIICGPGVLQFFDRSSASTMRLDVCVGFSGLAEVGRFLASEGYQFRSGPSTSRVRDFALLSILESVYFPERQLDVSGDRSMTQDDHGGRRFRFIKASRAAPLRVVLVHLVRCELHRFVFSTHSTSLVNFITSTHAVSVFPRSTFLKRKSFVGSQERTSRVDPVTKAEGAWLQRYRADLGGLQVIGSAINVDGDAEIGLRWVGDAQCWILPVQPDDNPLQISRPSSGPAFEVLDWTAGVTRHGSYLRIGEPFV</sequence>
<keyword evidence="2" id="KW-1185">Reference proteome</keyword>
<evidence type="ECO:0000313" key="2">
    <source>
        <dbReference type="Proteomes" id="UP001215598"/>
    </source>
</evidence>
<gene>
    <name evidence="1" type="ORF">B0H16DRAFT_1269116</name>
</gene>
<dbReference type="Proteomes" id="UP001215598">
    <property type="component" value="Unassembled WGS sequence"/>
</dbReference>
<feature type="non-terminal residue" evidence="1">
    <location>
        <position position="1"/>
    </location>
</feature>
<dbReference type="AlphaFoldDB" id="A0AAD7ID02"/>
<feature type="non-terminal residue" evidence="1">
    <location>
        <position position="312"/>
    </location>
</feature>
<reference evidence="1" key="1">
    <citation type="submission" date="2023-03" db="EMBL/GenBank/DDBJ databases">
        <title>Massive genome expansion in bonnet fungi (Mycena s.s.) driven by repeated elements and novel gene families across ecological guilds.</title>
        <authorList>
            <consortium name="Lawrence Berkeley National Laboratory"/>
            <person name="Harder C.B."/>
            <person name="Miyauchi S."/>
            <person name="Viragh M."/>
            <person name="Kuo A."/>
            <person name="Thoen E."/>
            <person name="Andreopoulos B."/>
            <person name="Lu D."/>
            <person name="Skrede I."/>
            <person name="Drula E."/>
            <person name="Henrissat B."/>
            <person name="Morin E."/>
            <person name="Kohler A."/>
            <person name="Barry K."/>
            <person name="LaButti K."/>
            <person name="Morin E."/>
            <person name="Salamov A."/>
            <person name="Lipzen A."/>
            <person name="Mereny Z."/>
            <person name="Hegedus B."/>
            <person name="Baldrian P."/>
            <person name="Stursova M."/>
            <person name="Weitz H."/>
            <person name="Taylor A."/>
            <person name="Grigoriev I.V."/>
            <person name="Nagy L.G."/>
            <person name="Martin F."/>
            <person name="Kauserud H."/>
        </authorList>
    </citation>
    <scope>NUCLEOTIDE SEQUENCE</scope>
    <source>
        <strain evidence="1">CBHHK182m</strain>
    </source>
</reference>
<comment type="caution">
    <text evidence="1">The sequence shown here is derived from an EMBL/GenBank/DDBJ whole genome shotgun (WGS) entry which is preliminary data.</text>
</comment>
<name>A0AAD7ID02_9AGAR</name>
<accession>A0AAD7ID02</accession>